<feature type="coiled-coil region" evidence="1">
    <location>
        <begin position="29"/>
        <end position="56"/>
    </location>
</feature>
<dbReference type="AlphaFoldDB" id="A0A7J0EYM6"/>
<proteinExistence type="predicted"/>
<evidence type="ECO:0000256" key="1">
    <source>
        <dbReference type="SAM" id="Coils"/>
    </source>
</evidence>
<feature type="region of interest" description="Disordered" evidence="2">
    <location>
        <begin position="57"/>
        <end position="91"/>
    </location>
</feature>
<protein>
    <submittedName>
        <fullName evidence="3">Uncharacterized protein</fullName>
    </submittedName>
</protein>
<gene>
    <name evidence="3" type="ORF">Acr_07g0014920</name>
</gene>
<name>A0A7J0EYM6_9ERIC</name>
<dbReference type="EMBL" id="BJWL01000007">
    <property type="protein sequence ID" value="GFY91296.1"/>
    <property type="molecule type" value="Genomic_DNA"/>
</dbReference>
<reference evidence="3 4" key="1">
    <citation type="submission" date="2019-07" db="EMBL/GenBank/DDBJ databases">
        <title>De Novo Assembly of kiwifruit Actinidia rufa.</title>
        <authorList>
            <person name="Sugita-Konishi S."/>
            <person name="Sato K."/>
            <person name="Mori E."/>
            <person name="Abe Y."/>
            <person name="Kisaki G."/>
            <person name="Hamano K."/>
            <person name="Suezawa K."/>
            <person name="Otani M."/>
            <person name="Fukuda T."/>
            <person name="Manabe T."/>
            <person name="Gomi K."/>
            <person name="Tabuchi M."/>
            <person name="Akimitsu K."/>
            <person name="Kataoka I."/>
        </authorList>
    </citation>
    <scope>NUCLEOTIDE SEQUENCE [LARGE SCALE GENOMIC DNA]</scope>
    <source>
        <strain evidence="4">cv. Fuchu</strain>
    </source>
</reference>
<dbReference type="OrthoDB" id="1934635at2759"/>
<keyword evidence="1" id="KW-0175">Coiled coil</keyword>
<accession>A0A7J0EYM6</accession>
<organism evidence="3 4">
    <name type="scientific">Actinidia rufa</name>
    <dbReference type="NCBI Taxonomy" id="165716"/>
    <lineage>
        <taxon>Eukaryota</taxon>
        <taxon>Viridiplantae</taxon>
        <taxon>Streptophyta</taxon>
        <taxon>Embryophyta</taxon>
        <taxon>Tracheophyta</taxon>
        <taxon>Spermatophyta</taxon>
        <taxon>Magnoliopsida</taxon>
        <taxon>eudicotyledons</taxon>
        <taxon>Gunneridae</taxon>
        <taxon>Pentapetalae</taxon>
        <taxon>asterids</taxon>
        <taxon>Ericales</taxon>
        <taxon>Actinidiaceae</taxon>
        <taxon>Actinidia</taxon>
    </lineage>
</organism>
<evidence type="ECO:0000313" key="4">
    <source>
        <dbReference type="Proteomes" id="UP000585474"/>
    </source>
</evidence>
<dbReference type="Proteomes" id="UP000585474">
    <property type="component" value="Unassembled WGS sequence"/>
</dbReference>
<sequence>MARGVATGRPKSGNYAIVEVYARDDATREARVDDRLESLEDRFQRLEGKMAALIKRFDAQEVGNRHRHGQPNHRPIEEEEGTEAEQQQVPEQQQVLITNLSAVQRRLLPLKEIVPKPKASEGTNLFLRAQFEEEVTDKDVLCSDYQEGHRSRATTGA</sequence>
<keyword evidence="4" id="KW-1185">Reference proteome</keyword>
<evidence type="ECO:0000313" key="3">
    <source>
        <dbReference type="EMBL" id="GFY91296.1"/>
    </source>
</evidence>
<comment type="caution">
    <text evidence="3">The sequence shown here is derived from an EMBL/GenBank/DDBJ whole genome shotgun (WGS) entry which is preliminary data.</text>
</comment>
<evidence type="ECO:0000256" key="2">
    <source>
        <dbReference type="SAM" id="MobiDB-lite"/>
    </source>
</evidence>